<comment type="caution">
    <text evidence="1">The sequence shown here is derived from an EMBL/GenBank/DDBJ whole genome shotgun (WGS) entry which is preliminary data.</text>
</comment>
<reference evidence="1 2" key="1">
    <citation type="submission" date="2019-05" db="EMBL/GenBank/DDBJ databases">
        <title>Another draft genome of Portunus trituberculatus and its Hox gene families provides insights of decapod evolution.</title>
        <authorList>
            <person name="Jeong J.-H."/>
            <person name="Song I."/>
            <person name="Kim S."/>
            <person name="Choi T."/>
            <person name="Kim D."/>
            <person name="Ryu S."/>
            <person name="Kim W."/>
        </authorList>
    </citation>
    <scope>NUCLEOTIDE SEQUENCE [LARGE SCALE GENOMIC DNA]</scope>
    <source>
        <tissue evidence="1">Muscle</tissue>
    </source>
</reference>
<gene>
    <name evidence="1" type="ORF">E2C01_093922</name>
</gene>
<evidence type="ECO:0000313" key="2">
    <source>
        <dbReference type="Proteomes" id="UP000324222"/>
    </source>
</evidence>
<accession>A0A5B7K018</accession>
<organism evidence="1 2">
    <name type="scientific">Portunus trituberculatus</name>
    <name type="common">Swimming crab</name>
    <name type="synonym">Neptunus trituberculatus</name>
    <dbReference type="NCBI Taxonomy" id="210409"/>
    <lineage>
        <taxon>Eukaryota</taxon>
        <taxon>Metazoa</taxon>
        <taxon>Ecdysozoa</taxon>
        <taxon>Arthropoda</taxon>
        <taxon>Crustacea</taxon>
        <taxon>Multicrustacea</taxon>
        <taxon>Malacostraca</taxon>
        <taxon>Eumalacostraca</taxon>
        <taxon>Eucarida</taxon>
        <taxon>Decapoda</taxon>
        <taxon>Pleocyemata</taxon>
        <taxon>Brachyura</taxon>
        <taxon>Eubrachyura</taxon>
        <taxon>Portunoidea</taxon>
        <taxon>Portunidae</taxon>
        <taxon>Portuninae</taxon>
        <taxon>Portunus</taxon>
    </lineage>
</organism>
<keyword evidence="2" id="KW-1185">Reference proteome</keyword>
<sequence>MSLHSSPPTTPCIEGNSSWRVAATSWNDDFFLFFLFYNYIMGS</sequence>
<dbReference type="Proteomes" id="UP000324222">
    <property type="component" value="Unassembled WGS sequence"/>
</dbReference>
<name>A0A5B7K018_PORTR</name>
<protein>
    <submittedName>
        <fullName evidence="1">Uncharacterized protein</fullName>
    </submittedName>
</protein>
<evidence type="ECO:0000313" key="1">
    <source>
        <dbReference type="EMBL" id="MPC98548.1"/>
    </source>
</evidence>
<dbReference type="EMBL" id="VSRR010114540">
    <property type="protein sequence ID" value="MPC98548.1"/>
    <property type="molecule type" value="Genomic_DNA"/>
</dbReference>
<dbReference type="AlphaFoldDB" id="A0A5B7K018"/>
<proteinExistence type="predicted"/>